<dbReference type="Pfam" id="PF08240">
    <property type="entry name" value="ADH_N"/>
    <property type="match status" value="1"/>
</dbReference>
<dbReference type="InterPro" id="IPR011032">
    <property type="entry name" value="GroES-like_sf"/>
</dbReference>
<dbReference type="Proteomes" id="UP000663832">
    <property type="component" value="Unassembled WGS sequence"/>
</dbReference>
<protein>
    <recommendedName>
        <fullName evidence="6">Enoyl reductase (ER) domain-containing protein</fullName>
    </recommendedName>
</protein>
<dbReference type="FunFam" id="3.40.50.720:FF:000022">
    <property type="entry name" value="Cinnamyl alcohol dehydrogenase"/>
    <property type="match status" value="1"/>
</dbReference>
<reference evidence="7" key="1">
    <citation type="submission" date="2021-02" db="EMBL/GenBank/DDBJ databases">
        <authorList>
            <person name="Nowell W R."/>
        </authorList>
    </citation>
    <scope>NUCLEOTIDE SEQUENCE</scope>
</reference>
<dbReference type="GO" id="GO:0016616">
    <property type="term" value="F:oxidoreductase activity, acting on the CH-OH group of donors, NAD or NADP as acceptor"/>
    <property type="evidence" value="ECO:0007669"/>
    <property type="project" value="InterPro"/>
</dbReference>
<dbReference type="InterPro" id="IPR047109">
    <property type="entry name" value="CAD-like"/>
</dbReference>
<evidence type="ECO:0000256" key="4">
    <source>
        <dbReference type="ARBA" id="ARBA00023002"/>
    </source>
</evidence>
<dbReference type="EMBL" id="CAJNOI010000226">
    <property type="protein sequence ID" value="CAF1196123.1"/>
    <property type="molecule type" value="Genomic_DNA"/>
</dbReference>
<evidence type="ECO:0000256" key="1">
    <source>
        <dbReference type="ARBA" id="ARBA00001947"/>
    </source>
</evidence>
<feature type="domain" description="Enoyl reductase (ER)" evidence="6">
    <location>
        <begin position="104"/>
        <end position="419"/>
    </location>
</feature>
<dbReference type="CDD" id="cd05283">
    <property type="entry name" value="CAD1"/>
    <property type="match status" value="1"/>
</dbReference>
<keyword evidence="4" id="KW-0560">Oxidoreductase</keyword>
<sequence>MPPRTHYVPYTTLNSDVNNTVMNDRVDRPTKFSKDEEHHLEQAALALQEWGVPLSIDEFLNLAKQYALSFNRSHLFSNGTPTTASNTTSPISIAAKAYAVDSESTPFKLFNLERRMPAADDVVIRIHYCGICHTDIHQVYNEWHSSKYPMVPGHEITGIVEQVGSSVKHFRVGDTAGVGCMVDSCRKCHLCKKDAEQNCLDSCLTYNSTELDKVTPTYGGYSNIITVKEHFVCKIPKNLPLDAAAPLLCAGITLYSPLRRYKADKNTRLAIVGLGGLGHIGVKLGAAMDAHVTVISTSESKRDDAMKLGAKAFLVSKDNEQMKAAENSIDLIIDTVSAPHDVAPLINLLKFEGVYCAIGAPTKPLEIGAFTLLTKRPTITGSLIGGMKETQEMLDFCGKHNITCDIEKIEATPETIKAAYDRTVKADVKYRFVLDILNAFK</sequence>
<evidence type="ECO:0000313" key="7">
    <source>
        <dbReference type="EMBL" id="CAF0979260.1"/>
    </source>
</evidence>
<comment type="similarity">
    <text evidence="5">Belongs to the zinc-containing alcohol dehydrogenase family.</text>
</comment>
<dbReference type="Proteomes" id="UP000663877">
    <property type="component" value="Unassembled WGS sequence"/>
</dbReference>
<evidence type="ECO:0000259" key="6">
    <source>
        <dbReference type="SMART" id="SM00829"/>
    </source>
</evidence>
<organism evidence="7 9">
    <name type="scientific">Adineta steineri</name>
    <dbReference type="NCBI Taxonomy" id="433720"/>
    <lineage>
        <taxon>Eukaryota</taxon>
        <taxon>Metazoa</taxon>
        <taxon>Spiralia</taxon>
        <taxon>Gnathifera</taxon>
        <taxon>Rotifera</taxon>
        <taxon>Eurotatoria</taxon>
        <taxon>Bdelloidea</taxon>
        <taxon>Adinetida</taxon>
        <taxon>Adinetidae</taxon>
        <taxon>Adineta</taxon>
    </lineage>
</organism>
<dbReference type="OrthoDB" id="1879366at2759"/>
<comment type="cofactor">
    <cofactor evidence="1 5">
        <name>Zn(2+)</name>
        <dbReference type="ChEBI" id="CHEBI:29105"/>
    </cofactor>
</comment>
<evidence type="ECO:0000256" key="5">
    <source>
        <dbReference type="RuleBase" id="RU361277"/>
    </source>
</evidence>
<dbReference type="Gene3D" id="3.40.50.720">
    <property type="entry name" value="NAD(P)-binding Rossmann-like Domain"/>
    <property type="match status" value="1"/>
</dbReference>
<dbReference type="AlphaFoldDB" id="A0A814F7B3"/>
<dbReference type="SUPFAM" id="SSF51735">
    <property type="entry name" value="NAD(P)-binding Rossmann-fold domains"/>
    <property type="match status" value="1"/>
</dbReference>
<keyword evidence="3 5" id="KW-0862">Zinc</keyword>
<evidence type="ECO:0000256" key="2">
    <source>
        <dbReference type="ARBA" id="ARBA00022723"/>
    </source>
</evidence>
<dbReference type="PROSITE" id="PS00059">
    <property type="entry name" value="ADH_ZINC"/>
    <property type="match status" value="1"/>
</dbReference>
<dbReference type="InterPro" id="IPR036291">
    <property type="entry name" value="NAD(P)-bd_dom_sf"/>
</dbReference>
<dbReference type="Pfam" id="PF00107">
    <property type="entry name" value="ADH_zinc_N"/>
    <property type="match status" value="1"/>
</dbReference>
<dbReference type="SUPFAM" id="SSF50129">
    <property type="entry name" value="GroES-like"/>
    <property type="match status" value="1"/>
</dbReference>
<dbReference type="EMBL" id="CAJNOM010000071">
    <property type="protein sequence ID" value="CAF0979260.1"/>
    <property type="molecule type" value="Genomic_DNA"/>
</dbReference>
<dbReference type="PANTHER" id="PTHR42683">
    <property type="entry name" value="ALDEHYDE REDUCTASE"/>
    <property type="match status" value="1"/>
</dbReference>
<keyword evidence="2 5" id="KW-0479">Metal-binding</keyword>
<dbReference type="InterPro" id="IPR013149">
    <property type="entry name" value="ADH-like_C"/>
</dbReference>
<dbReference type="GO" id="GO:0008270">
    <property type="term" value="F:zinc ion binding"/>
    <property type="evidence" value="ECO:0007669"/>
    <property type="project" value="InterPro"/>
</dbReference>
<dbReference type="Gene3D" id="3.90.180.10">
    <property type="entry name" value="Medium-chain alcohol dehydrogenases, catalytic domain"/>
    <property type="match status" value="1"/>
</dbReference>
<evidence type="ECO:0000313" key="9">
    <source>
        <dbReference type="Proteomes" id="UP000663832"/>
    </source>
</evidence>
<gene>
    <name evidence="8" type="ORF">BJG266_LOCUS26623</name>
    <name evidence="7" type="ORF">QVE165_LOCUS13769</name>
</gene>
<evidence type="ECO:0000256" key="3">
    <source>
        <dbReference type="ARBA" id="ARBA00022833"/>
    </source>
</evidence>
<name>A0A814F7B3_9BILA</name>
<dbReference type="InterPro" id="IPR002328">
    <property type="entry name" value="ADH_Zn_CS"/>
</dbReference>
<keyword evidence="9" id="KW-1185">Reference proteome</keyword>
<comment type="caution">
    <text evidence="7">The sequence shown here is derived from an EMBL/GenBank/DDBJ whole genome shotgun (WGS) entry which is preliminary data.</text>
</comment>
<dbReference type="SMART" id="SM00829">
    <property type="entry name" value="PKS_ER"/>
    <property type="match status" value="1"/>
</dbReference>
<dbReference type="InterPro" id="IPR020843">
    <property type="entry name" value="ER"/>
</dbReference>
<proteinExistence type="inferred from homology"/>
<dbReference type="InterPro" id="IPR013154">
    <property type="entry name" value="ADH-like_N"/>
</dbReference>
<evidence type="ECO:0000313" key="8">
    <source>
        <dbReference type="EMBL" id="CAF1196123.1"/>
    </source>
</evidence>
<accession>A0A814F7B3</accession>